<dbReference type="Proteomes" id="UP000609726">
    <property type="component" value="Unassembled WGS sequence"/>
</dbReference>
<dbReference type="EMBL" id="WHJH01000312">
    <property type="protein sequence ID" value="NHZ94090.1"/>
    <property type="molecule type" value="Genomic_DNA"/>
</dbReference>
<keyword evidence="2" id="KW-1185">Reference proteome</keyword>
<feature type="non-terminal residue" evidence="1">
    <location>
        <position position="1"/>
    </location>
</feature>
<comment type="caution">
    <text evidence="1">The sequence shown here is derived from an EMBL/GenBank/DDBJ whole genome shotgun (WGS) entry which is preliminary data.</text>
</comment>
<evidence type="ECO:0000313" key="1">
    <source>
        <dbReference type="EMBL" id="NHZ94090.1"/>
    </source>
</evidence>
<evidence type="ECO:0000313" key="2">
    <source>
        <dbReference type="Proteomes" id="UP000609726"/>
    </source>
</evidence>
<sequence length="101" mass="11273">LVSAENKKTSPLNEAEVLNIRDAAAVIMVSRDRFSAMAQSRGYADIDPQNCWYDWQMLRRHLGRKPDLDAGAKLLFVSKENSDFNASVAAAQEPLGVFRSM</sequence>
<accession>A0ABX0P451</accession>
<gene>
    <name evidence="1" type="ORF">F2P45_34685</name>
</gene>
<name>A0ABX0P451_9BURK</name>
<organism evidence="1 2">
    <name type="scientific">Massilia mucilaginosa</name>
    <dbReference type="NCBI Taxonomy" id="2609282"/>
    <lineage>
        <taxon>Bacteria</taxon>
        <taxon>Pseudomonadati</taxon>
        <taxon>Pseudomonadota</taxon>
        <taxon>Betaproteobacteria</taxon>
        <taxon>Burkholderiales</taxon>
        <taxon>Oxalobacteraceae</taxon>
        <taxon>Telluria group</taxon>
        <taxon>Massilia</taxon>
    </lineage>
</organism>
<feature type="non-terminal residue" evidence="1">
    <location>
        <position position="101"/>
    </location>
</feature>
<proteinExistence type="predicted"/>
<protein>
    <submittedName>
        <fullName evidence="1">Uncharacterized protein</fullName>
    </submittedName>
</protein>
<reference evidence="1 2" key="1">
    <citation type="submission" date="2019-10" db="EMBL/GenBank/DDBJ databases">
        <title>Taxonomy of Antarctic Massilia spp.: description of Massilia rubra sp. nov., Massilia aquatica sp. nov., Massilia mucilaginosa sp. nov., Massilia frigida sp. nov. isolated from streams, lakes and regoliths.</title>
        <authorList>
            <person name="Holochova P."/>
            <person name="Sedlacek I."/>
            <person name="Kralova S."/>
            <person name="Maslanova I."/>
            <person name="Busse H.-J."/>
            <person name="Stankova E."/>
            <person name="Vrbovska V."/>
            <person name="Kovarovic V."/>
            <person name="Bartak M."/>
            <person name="Svec P."/>
            <person name="Pantucek R."/>
        </authorList>
    </citation>
    <scope>NUCLEOTIDE SEQUENCE [LARGE SCALE GENOMIC DNA]</scope>
    <source>
        <strain evidence="1 2">CCM 8733</strain>
    </source>
</reference>